<evidence type="ECO:0000256" key="1">
    <source>
        <dbReference type="ARBA" id="ARBA00004162"/>
    </source>
</evidence>
<dbReference type="EMBL" id="RJVI01000001">
    <property type="protein sequence ID" value="ROR34788.1"/>
    <property type="molecule type" value="Genomic_DNA"/>
</dbReference>
<feature type="coiled-coil region" evidence="8">
    <location>
        <begin position="112"/>
        <end position="146"/>
    </location>
</feature>
<comment type="subcellular location">
    <subcellularLocation>
        <location evidence="1">Cell membrane</location>
        <topology evidence="1">Single-pass membrane protein</topology>
    </subcellularLocation>
</comment>
<evidence type="ECO:0000256" key="6">
    <source>
        <dbReference type="ARBA" id="ARBA00023136"/>
    </source>
</evidence>
<dbReference type="OrthoDB" id="9815217at2"/>
<evidence type="ECO:0000313" key="13">
    <source>
        <dbReference type="Proteomes" id="UP000276634"/>
    </source>
</evidence>
<reference evidence="12 13" key="1">
    <citation type="submission" date="2018-11" db="EMBL/GenBank/DDBJ databases">
        <title>Genomic Encyclopedia of Type Strains, Phase IV (KMG-IV): sequencing the most valuable type-strain genomes for metagenomic binning, comparative biology and taxonomic classification.</title>
        <authorList>
            <person name="Goeker M."/>
        </authorList>
    </citation>
    <scope>NUCLEOTIDE SEQUENCE [LARGE SCALE GENOMIC DNA]</scope>
    <source>
        <strain evidence="12 13">DSM 100275</strain>
    </source>
</reference>
<keyword evidence="6 7" id="KW-0472">Membrane</keyword>
<dbReference type="PROSITE" id="PS51123">
    <property type="entry name" value="OMPA_2"/>
    <property type="match status" value="1"/>
</dbReference>
<evidence type="ECO:0000256" key="4">
    <source>
        <dbReference type="ARBA" id="ARBA00022692"/>
    </source>
</evidence>
<accession>A0A3N1Y8G6</accession>
<dbReference type="NCBIfam" id="TIGR03350">
    <property type="entry name" value="type_VI_ompA"/>
    <property type="match status" value="1"/>
</dbReference>
<dbReference type="InterPro" id="IPR006665">
    <property type="entry name" value="OmpA-like"/>
</dbReference>
<feature type="transmembrane region" description="Helical" evidence="10">
    <location>
        <begin position="32"/>
        <end position="53"/>
    </location>
</feature>
<keyword evidence="4 10" id="KW-0812">Transmembrane</keyword>
<evidence type="ECO:0000256" key="9">
    <source>
        <dbReference type="SAM" id="MobiDB-lite"/>
    </source>
</evidence>
<gene>
    <name evidence="12" type="ORF">EDC57_0692</name>
</gene>
<dbReference type="InterPro" id="IPR036737">
    <property type="entry name" value="OmpA-like_sf"/>
</dbReference>
<dbReference type="Gene3D" id="3.30.1330.60">
    <property type="entry name" value="OmpA-like domain"/>
    <property type="match status" value="1"/>
</dbReference>
<comment type="similarity">
    <text evidence="2">Belongs to the MotB family.</text>
</comment>
<evidence type="ECO:0000256" key="5">
    <source>
        <dbReference type="ARBA" id="ARBA00022989"/>
    </source>
</evidence>
<organism evidence="12 13">
    <name type="scientific">Inmirania thermothiophila</name>
    <dbReference type="NCBI Taxonomy" id="1750597"/>
    <lineage>
        <taxon>Bacteria</taxon>
        <taxon>Pseudomonadati</taxon>
        <taxon>Pseudomonadota</taxon>
        <taxon>Gammaproteobacteria</taxon>
        <taxon>Chromatiales</taxon>
        <taxon>Ectothiorhodospiraceae</taxon>
        <taxon>Inmirania</taxon>
    </lineage>
</organism>
<dbReference type="InterPro" id="IPR017733">
    <property type="entry name" value="OmpA-like_dom_proteobacteria"/>
</dbReference>
<keyword evidence="13" id="KW-1185">Reference proteome</keyword>
<dbReference type="Pfam" id="PF13677">
    <property type="entry name" value="MotB_plug"/>
    <property type="match status" value="1"/>
</dbReference>
<feature type="domain" description="OmpA-like" evidence="11">
    <location>
        <begin position="155"/>
        <end position="274"/>
    </location>
</feature>
<evidence type="ECO:0000313" key="12">
    <source>
        <dbReference type="EMBL" id="ROR34788.1"/>
    </source>
</evidence>
<evidence type="ECO:0000256" key="7">
    <source>
        <dbReference type="PROSITE-ProRule" id="PRU00473"/>
    </source>
</evidence>
<name>A0A3N1Y8G6_9GAMM</name>
<dbReference type="InterPro" id="IPR050330">
    <property type="entry name" value="Bact_OuterMem_StrucFunc"/>
</dbReference>
<evidence type="ECO:0000259" key="11">
    <source>
        <dbReference type="PROSITE" id="PS51123"/>
    </source>
</evidence>
<dbReference type="AlphaFoldDB" id="A0A3N1Y8G6"/>
<feature type="region of interest" description="Disordered" evidence="9">
    <location>
        <begin position="1"/>
        <end position="26"/>
    </location>
</feature>
<dbReference type="PANTHER" id="PTHR30329">
    <property type="entry name" value="STATOR ELEMENT OF FLAGELLAR MOTOR COMPLEX"/>
    <property type="match status" value="1"/>
</dbReference>
<protein>
    <submittedName>
        <fullName evidence="12">Chemotaxis protein MotB</fullName>
    </submittedName>
</protein>
<keyword evidence="8" id="KW-0175">Coiled coil</keyword>
<dbReference type="InterPro" id="IPR025713">
    <property type="entry name" value="MotB-like_N_dom"/>
</dbReference>
<keyword evidence="3" id="KW-1003">Cell membrane</keyword>
<dbReference type="Proteomes" id="UP000276634">
    <property type="component" value="Unassembled WGS sequence"/>
</dbReference>
<proteinExistence type="inferred from homology"/>
<evidence type="ECO:0000256" key="10">
    <source>
        <dbReference type="SAM" id="Phobius"/>
    </source>
</evidence>
<evidence type="ECO:0000256" key="2">
    <source>
        <dbReference type="ARBA" id="ARBA00008914"/>
    </source>
</evidence>
<dbReference type="PANTHER" id="PTHR30329:SF21">
    <property type="entry name" value="LIPOPROTEIN YIAD-RELATED"/>
    <property type="match status" value="1"/>
</dbReference>
<dbReference type="SUPFAM" id="SSF103088">
    <property type="entry name" value="OmpA-like"/>
    <property type="match status" value="1"/>
</dbReference>
<evidence type="ECO:0000256" key="8">
    <source>
        <dbReference type="SAM" id="Coils"/>
    </source>
</evidence>
<dbReference type="RefSeq" id="WP_123400251.1">
    <property type="nucleotide sequence ID" value="NZ_RJVI01000001.1"/>
</dbReference>
<comment type="caution">
    <text evidence="12">The sequence shown here is derived from an EMBL/GenBank/DDBJ whole genome shotgun (WGS) entry which is preliminary data.</text>
</comment>
<dbReference type="Pfam" id="PF00691">
    <property type="entry name" value="OmpA"/>
    <property type="match status" value="1"/>
</dbReference>
<dbReference type="GO" id="GO:0005886">
    <property type="term" value="C:plasma membrane"/>
    <property type="evidence" value="ECO:0007669"/>
    <property type="project" value="UniProtKB-SubCell"/>
</dbReference>
<keyword evidence="5 10" id="KW-1133">Transmembrane helix</keyword>
<dbReference type="CDD" id="cd07185">
    <property type="entry name" value="OmpA_C-like"/>
    <property type="match status" value="1"/>
</dbReference>
<sequence length="274" mass="30278">MATGTAKGAAPPPPPPDPPREKKCPPPRAPGWIVTFADLATLLMAFFVLLLSFSEMDVQKYKQIAGSMKNAFGVQRELRTLEPPKGTSIIAREFSPGRPTPDPTKDIRQKTVDENRQTLEFTDARIQEARREAVKLRRLLQQQIRQGLVEVEQREGNVIVRVREKGSFPSGSAELDPGFVPVLETIGKTLEKTEGRIVVAGHTDDVPVHGGPYRSNWELSAARAVSVVHELLARSAIPSKRVAAEGHADTQPLVPNTTPENRARNRRVEIIIQK</sequence>
<evidence type="ECO:0000256" key="3">
    <source>
        <dbReference type="ARBA" id="ARBA00022475"/>
    </source>
</evidence>